<evidence type="ECO:0000259" key="9">
    <source>
        <dbReference type="Pfam" id="PF00793"/>
    </source>
</evidence>
<evidence type="ECO:0000256" key="5">
    <source>
        <dbReference type="ARBA" id="ARBA00022679"/>
    </source>
</evidence>
<dbReference type="PANTHER" id="PTHR21225:SF12">
    <property type="entry name" value="PHOSPHO-2-DEHYDRO-3-DEOXYHEPTONATE ALDOLASE, TYROSINE-INHIBITED"/>
    <property type="match status" value="1"/>
</dbReference>
<dbReference type="EC" id="2.5.1.54" evidence="8"/>
<gene>
    <name evidence="10" type="ORF">HMPREF9248_1244</name>
</gene>
<comment type="caution">
    <text evidence="10">The sequence shown here is derived from an EMBL/GenBank/DDBJ whole genome shotgun (WGS) entry which is preliminary data.</text>
</comment>
<dbReference type="PANTHER" id="PTHR21225">
    <property type="entry name" value="PHOSPHO-2-DEHYDRO-3-DEOXYHEPTONATE ALDOLASE DAHP SYNTHETASE"/>
    <property type="match status" value="1"/>
</dbReference>
<comment type="similarity">
    <text evidence="3 8">Belongs to the class-I DAHP synthase family.</text>
</comment>
<proteinExistence type="inferred from homology"/>
<organism evidence="10 11">
    <name type="scientific">Fannyhessea vaginae PB189-T1-4</name>
    <dbReference type="NCBI Taxonomy" id="866774"/>
    <lineage>
        <taxon>Bacteria</taxon>
        <taxon>Bacillati</taxon>
        <taxon>Actinomycetota</taxon>
        <taxon>Coriobacteriia</taxon>
        <taxon>Coriobacteriales</taxon>
        <taxon>Atopobiaceae</taxon>
        <taxon>Fannyhessea</taxon>
    </lineage>
</organism>
<evidence type="ECO:0000256" key="8">
    <source>
        <dbReference type="PIRNR" id="PIRNR001361"/>
    </source>
</evidence>
<keyword evidence="4 8" id="KW-0028">Amino-acid biosynthesis</keyword>
<dbReference type="SUPFAM" id="SSF51569">
    <property type="entry name" value="Aldolase"/>
    <property type="match status" value="1"/>
</dbReference>
<comment type="pathway">
    <text evidence="2 8">Metabolic intermediate biosynthesis; chorismate biosynthesis; chorismate from D-erythrose 4-phosphate and phosphoenolpyruvate: step 1/7.</text>
</comment>
<dbReference type="Pfam" id="PF00793">
    <property type="entry name" value="DAHP_synth_1"/>
    <property type="match status" value="1"/>
</dbReference>
<feature type="domain" description="DAHP synthetase I/KDSA" evidence="9">
    <location>
        <begin position="35"/>
        <end position="332"/>
    </location>
</feature>
<dbReference type="RefSeq" id="WP_006304191.1">
    <property type="nucleotide sequence ID" value="NZ_AEDQ01000019.1"/>
</dbReference>
<evidence type="ECO:0000256" key="6">
    <source>
        <dbReference type="ARBA" id="ARBA00023141"/>
    </source>
</evidence>
<evidence type="ECO:0000256" key="2">
    <source>
        <dbReference type="ARBA" id="ARBA00004688"/>
    </source>
</evidence>
<dbReference type="EMBL" id="AEDQ01000019">
    <property type="protein sequence ID" value="EFL44078.1"/>
    <property type="molecule type" value="Genomic_DNA"/>
</dbReference>
<dbReference type="InterPro" id="IPR006218">
    <property type="entry name" value="DAHP1/KDSA"/>
</dbReference>
<sequence>MAMNFKRKLPIPKEIREEMPLSAETQAAKPLFDAQVADILTGKSNKKLLIIGPCSADREDAVLDYTERLAKVAQDVADKLVVIPRVYTNKPRTKGTGYKGLMHNPDPEGAPDLLGGIKALRHMHVRVAETTGMFTADEMLYPESYQYLTDVLAYNAVGARSVENQQHRLVAGGVSQPVGMKNPTGGSCDVMLNSIYAAQQPEMFIFRNWEVETTGNPLAHAILRGFKGLDGINYPNYHYEFLMRLAERYTPDMYKNPAVIIDCNHDNSGKQPLEQIRIIHEVLDSTRRSADIAKLFKGFMVESYIEDGNQPVGGNVYGKSITDACLGWDKTASLIYTIAERL</sequence>
<evidence type="ECO:0000313" key="11">
    <source>
        <dbReference type="Proteomes" id="UP000004431"/>
    </source>
</evidence>
<comment type="catalytic activity">
    <reaction evidence="7 8">
        <text>D-erythrose 4-phosphate + phosphoenolpyruvate + H2O = 7-phospho-2-dehydro-3-deoxy-D-arabino-heptonate + phosphate</text>
        <dbReference type="Rhea" id="RHEA:14717"/>
        <dbReference type="ChEBI" id="CHEBI:15377"/>
        <dbReference type="ChEBI" id="CHEBI:16897"/>
        <dbReference type="ChEBI" id="CHEBI:43474"/>
        <dbReference type="ChEBI" id="CHEBI:58394"/>
        <dbReference type="ChEBI" id="CHEBI:58702"/>
        <dbReference type="EC" id="2.5.1.54"/>
    </reaction>
</comment>
<dbReference type="NCBIfam" id="TIGR00034">
    <property type="entry name" value="aroFGH"/>
    <property type="match status" value="1"/>
</dbReference>
<dbReference type="InterPro" id="IPR013785">
    <property type="entry name" value="Aldolase_TIM"/>
</dbReference>
<evidence type="ECO:0000256" key="4">
    <source>
        <dbReference type="ARBA" id="ARBA00022605"/>
    </source>
</evidence>
<dbReference type="Gene3D" id="3.20.20.70">
    <property type="entry name" value="Aldolase class I"/>
    <property type="match status" value="1"/>
</dbReference>
<evidence type="ECO:0000256" key="1">
    <source>
        <dbReference type="ARBA" id="ARBA00003726"/>
    </source>
</evidence>
<evidence type="ECO:0000256" key="7">
    <source>
        <dbReference type="ARBA" id="ARBA00047508"/>
    </source>
</evidence>
<protein>
    <recommendedName>
        <fullName evidence="8">Phospho-2-dehydro-3-deoxyheptonate aldolase</fullName>
        <ecNumber evidence="8">2.5.1.54</ecNumber>
    </recommendedName>
</protein>
<comment type="function">
    <text evidence="1 8">Stereospecific condensation of phosphoenolpyruvate (PEP) and D-erythrose-4-phosphate (E4P) giving rise to 3-deoxy-D-arabino-heptulosonate-7-phosphate (DAHP).</text>
</comment>
<accession>A0ABP2J432</accession>
<dbReference type="InterPro" id="IPR006219">
    <property type="entry name" value="DAHP_synth_1"/>
</dbReference>
<name>A0ABP2J432_9ACTN</name>
<keyword evidence="6 8" id="KW-0057">Aromatic amino acid biosynthesis</keyword>
<keyword evidence="5 8" id="KW-0808">Transferase</keyword>
<evidence type="ECO:0000313" key="10">
    <source>
        <dbReference type="EMBL" id="EFL44078.1"/>
    </source>
</evidence>
<dbReference type="GO" id="GO:0003849">
    <property type="term" value="F:3-deoxy-7-phosphoheptulonate synthase activity"/>
    <property type="evidence" value="ECO:0007669"/>
    <property type="project" value="UniProtKB-EC"/>
</dbReference>
<keyword evidence="11" id="KW-1185">Reference proteome</keyword>
<dbReference type="Proteomes" id="UP000004431">
    <property type="component" value="Unassembled WGS sequence"/>
</dbReference>
<evidence type="ECO:0000256" key="3">
    <source>
        <dbReference type="ARBA" id="ARBA00007985"/>
    </source>
</evidence>
<dbReference type="PIRSF" id="PIRSF001361">
    <property type="entry name" value="DAHP_synthase"/>
    <property type="match status" value="1"/>
</dbReference>
<reference evidence="10 11" key="1">
    <citation type="submission" date="2010-08" db="EMBL/GenBank/DDBJ databases">
        <authorList>
            <person name="Durkin A.S."/>
            <person name="Madupu R."/>
            <person name="Torralba M."/>
            <person name="Gillis M."/>
            <person name="Methe B."/>
            <person name="Sutton G."/>
            <person name="Nelson K.E."/>
        </authorList>
    </citation>
    <scope>NUCLEOTIDE SEQUENCE [LARGE SCALE GENOMIC DNA]</scope>
    <source>
        <strain evidence="10 11">PB189-T1-4</strain>
    </source>
</reference>